<dbReference type="EC" id="3.6.1.26" evidence="6"/>
<comment type="subcellular location">
    <subcellularLocation>
        <location evidence="2">Cell membrane</location>
        <topology evidence="2">Single-pass membrane protein</topology>
    </subcellularLocation>
</comment>
<reference evidence="20" key="1">
    <citation type="submission" date="2018-09" db="EMBL/GenBank/DDBJ databases">
        <authorList>
            <person name="Groschel M."/>
            <person name="Kohl T."/>
            <person name="Conchillo-Sole O."/>
            <person name="Mamat U."/>
            <person name="Yero D."/>
            <person name="Niemann S."/>
            <person name="Daura X."/>
            <person name="Gibert I."/>
        </authorList>
    </citation>
    <scope>NUCLEOTIDE SEQUENCE</scope>
    <source>
        <strain evidence="20">OG156</strain>
    </source>
</reference>
<dbReference type="GO" id="GO:0008715">
    <property type="term" value="F:CDP-diacylglycerol diphosphatase activity"/>
    <property type="evidence" value="ECO:0007669"/>
    <property type="project" value="UniProtKB-EC"/>
</dbReference>
<keyword evidence="8" id="KW-1003">Cell membrane</keyword>
<keyword evidence="16" id="KW-1208">Phospholipid metabolism</keyword>
<evidence type="ECO:0000256" key="14">
    <source>
        <dbReference type="ARBA" id="ARBA00023136"/>
    </source>
</evidence>
<protein>
    <recommendedName>
        <fullName evidence="7">CDP-diacylglycerol pyrophosphatase</fullName>
        <ecNumber evidence="6">3.6.1.26</ecNumber>
    </recommendedName>
    <alternativeName>
        <fullName evidence="17">CDP-diacylglycerol phosphatidylhydrolase</fullName>
    </alternativeName>
    <alternativeName>
        <fullName evidence="18">CDP-diglyceride hydrolase</fullName>
    </alternativeName>
</protein>
<keyword evidence="12" id="KW-1133">Transmembrane helix</keyword>
<keyword evidence="10" id="KW-0812">Transmembrane</keyword>
<organism evidence="20 21">
    <name type="scientific">Stenotrophomonas maltophilia</name>
    <name type="common">Pseudomonas maltophilia</name>
    <name type="synonym">Xanthomonas maltophilia</name>
    <dbReference type="NCBI Taxonomy" id="40324"/>
    <lineage>
        <taxon>Bacteria</taxon>
        <taxon>Pseudomonadati</taxon>
        <taxon>Pseudomonadota</taxon>
        <taxon>Gammaproteobacteria</taxon>
        <taxon>Lysobacterales</taxon>
        <taxon>Lysobacteraceae</taxon>
        <taxon>Stenotrophomonas</taxon>
        <taxon>Stenotrophomonas maltophilia group</taxon>
    </lineage>
</organism>
<feature type="chain" id="PRO_5043156066" description="CDP-diacylglycerol pyrophosphatase" evidence="19">
    <location>
        <begin position="21"/>
        <end position="259"/>
    </location>
</feature>
<comment type="caution">
    <text evidence="20">The sequence shown here is derived from an EMBL/GenBank/DDBJ whole genome shotgun (WGS) entry which is preliminary data.</text>
</comment>
<comment type="pathway">
    <text evidence="4">Lipid metabolism.</text>
</comment>
<evidence type="ECO:0000256" key="3">
    <source>
        <dbReference type="ARBA" id="ARBA00004927"/>
    </source>
</evidence>
<dbReference type="EMBL" id="RAUE01000020">
    <property type="protein sequence ID" value="MBA0311767.1"/>
    <property type="molecule type" value="Genomic_DNA"/>
</dbReference>
<dbReference type="SUPFAM" id="SSF54197">
    <property type="entry name" value="HIT-like"/>
    <property type="match status" value="1"/>
</dbReference>
<dbReference type="InterPro" id="IPR003763">
    <property type="entry name" value="CDP-diacylglyc_Pase"/>
</dbReference>
<dbReference type="OrthoDB" id="481399at2"/>
<keyword evidence="15" id="KW-0594">Phospholipid biosynthesis</keyword>
<proteinExistence type="inferred from homology"/>
<gene>
    <name evidence="20" type="ORF">D7Y33_12255</name>
</gene>
<evidence type="ECO:0000256" key="15">
    <source>
        <dbReference type="ARBA" id="ARBA00023209"/>
    </source>
</evidence>
<dbReference type="Pfam" id="PF02611">
    <property type="entry name" value="CDH"/>
    <property type="match status" value="1"/>
</dbReference>
<evidence type="ECO:0000256" key="11">
    <source>
        <dbReference type="ARBA" id="ARBA00022801"/>
    </source>
</evidence>
<evidence type="ECO:0000256" key="19">
    <source>
        <dbReference type="SAM" id="SignalP"/>
    </source>
</evidence>
<dbReference type="PROSITE" id="PS51257">
    <property type="entry name" value="PROKAR_LIPOPROTEIN"/>
    <property type="match status" value="1"/>
</dbReference>
<dbReference type="GO" id="GO:0046342">
    <property type="term" value="P:CDP-diacylglycerol catabolic process"/>
    <property type="evidence" value="ECO:0007669"/>
    <property type="project" value="UniProtKB-UniPathway"/>
</dbReference>
<evidence type="ECO:0000256" key="9">
    <source>
        <dbReference type="ARBA" id="ARBA00022516"/>
    </source>
</evidence>
<dbReference type="GO" id="GO:0008654">
    <property type="term" value="P:phospholipid biosynthetic process"/>
    <property type="evidence" value="ECO:0007669"/>
    <property type="project" value="UniProtKB-KW"/>
</dbReference>
<evidence type="ECO:0000256" key="7">
    <source>
        <dbReference type="ARBA" id="ARBA00019608"/>
    </source>
</evidence>
<evidence type="ECO:0000256" key="13">
    <source>
        <dbReference type="ARBA" id="ARBA00023098"/>
    </source>
</evidence>
<dbReference type="Gene3D" id="3.30.428.30">
    <property type="entry name" value="HIT family - CDH-like"/>
    <property type="match status" value="1"/>
</dbReference>
<evidence type="ECO:0000256" key="10">
    <source>
        <dbReference type="ARBA" id="ARBA00022692"/>
    </source>
</evidence>
<evidence type="ECO:0000256" key="18">
    <source>
        <dbReference type="ARBA" id="ARBA00032892"/>
    </source>
</evidence>
<comment type="similarity">
    <text evidence="5">Belongs to the Cdh family.</text>
</comment>
<keyword evidence="11 20" id="KW-0378">Hydrolase</keyword>
<evidence type="ECO:0000256" key="2">
    <source>
        <dbReference type="ARBA" id="ARBA00004162"/>
    </source>
</evidence>
<evidence type="ECO:0000256" key="16">
    <source>
        <dbReference type="ARBA" id="ARBA00023264"/>
    </source>
</evidence>
<evidence type="ECO:0000313" key="21">
    <source>
        <dbReference type="Proteomes" id="UP000822271"/>
    </source>
</evidence>
<dbReference type="PIRSF" id="PIRSF001273">
    <property type="entry name" value="CDH"/>
    <property type="match status" value="1"/>
</dbReference>
<evidence type="ECO:0000256" key="8">
    <source>
        <dbReference type="ARBA" id="ARBA00022475"/>
    </source>
</evidence>
<dbReference type="RefSeq" id="WP_049429028.1">
    <property type="nucleotide sequence ID" value="NZ_CP154630.1"/>
</dbReference>
<comment type="catalytic activity">
    <reaction evidence="1">
        <text>a CDP-1,2-diacyl-sn-glycerol + H2O = a 1,2-diacyl-sn-glycero-3-phosphate + CMP + 2 H(+)</text>
        <dbReference type="Rhea" id="RHEA:15221"/>
        <dbReference type="ChEBI" id="CHEBI:15377"/>
        <dbReference type="ChEBI" id="CHEBI:15378"/>
        <dbReference type="ChEBI" id="CHEBI:58332"/>
        <dbReference type="ChEBI" id="CHEBI:58608"/>
        <dbReference type="ChEBI" id="CHEBI:60377"/>
        <dbReference type="EC" id="3.6.1.26"/>
    </reaction>
</comment>
<dbReference type="NCBIfam" id="NF003986">
    <property type="entry name" value="PRK05471.1-5"/>
    <property type="match status" value="1"/>
</dbReference>
<feature type="signal peptide" evidence="19">
    <location>
        <begin position="1"/>
        <end position="20"/>
    </location>
</feature>
<dbReference type="AlphaFoldDB" id="A0A2J0SMQ3"/>
<dbReference type="Proteomes" id="UP000822271">
    <property type="component" value="Unassembled WGS sequence"/>
</dbReference>
<dbReference type="GO" id="GO:0005886">
    <property type="term" value="C:plasma membrane"/>
    <property type="evidence" value="ECO:0007669"/>
    <property type="project" value="UniProtKB-SubCell"/>
</dbReference>
<keyword evidence="19" id="KW-0732">Signal</keyword>
<dbReference type="InterPro" id="IPR036265">
    <property type="entry name" value="HIT-like_sf"/>
</dbReference>
<reference evidence="20" key="2">
    <citation type="journal article" date="2020" name="Front. Microbiol.">
        <title>Genetic Variants of the DSF Quorum Sensing System in Stenotrophomonas maltophilia Influence Virulence and Resistance Phenotypes Among Genotypically Diverse Clinical Isolates.</title>
        <authorList>
            <person name="Yero D."/>
            <person name="Huedo P."/>
            <person name="Conchillo-Sole O."/>
            <person name="Martinez-Servat S."/>
            <person name="Mamat U."/>
            <person name="Coves X."/>
            <person name="Llanas F."/>
            <person name="Roca I."/>
            <person name="Vila J."/>
            <person name="Schaible U.E."/>
            <person name="Daura X."/>
            <person name="Gibert I."/>
        </authorList>
    </citation>
    <scope>NUCLEOTIDE SEQUENCE</scope>
    <source>
        <strain evidence="20">OG156</strain>
    </source>
</reference>
<evidence type="ECO:0000256" key="6">
    <source>
        <dbReference type="ARBA" id="ARBA00012375"/>
    </source>
</evidence>
<evidence type="ECO:0000256" key="17">
    <source>
        <dbReference type="ARBA" id="ARBA00032888"/>
    </source>
</evidence>
<evidence type="ECO:0000256" key="5">
    <source>
        <dbReference type="ARBA" id="ARBA00006435"/>
    </source>
</evidence>
<keyword evidence="9" id="KW-0444">Lipid biosynthesis</keyword>
<evidence type="ECO:0000256" key="1">
    <source>
        <dbReference type="ARBA" id="ARBA00001007"/>
    </source>
</evidence>
<evidence type="ECO:0000256" key="12">
    <source>
        <dbReference type="ARBA" id="ARBA00022989"/>
    </source>
</evidence>
<evidence type="ECO:0000256" key="4">
    <source>
        <dbReference type="ARBA" id="ARBA00005189"/>
    </source>
</evidence>
<evidence type="ECO:0000313" key="20">
    <source>
        <dbReference type="EMBL" id="MBA0311767.1"/>
    </source>
</evidence>
<keyword evidence="14" id="KW-0472">Membrane</keyword>
<keyword evidence="13" id="KW-0443">Lipid metabolism</keyword>
<sequence>MSLRPFLLPSLLLLSACASAPPPPPAHSDALWRLIERDCRGAEGPRGDCLQVDAAADRRDVLVKDAHGDYQFLLMPLDKVSGIENLALYQRGAPNYFAAAWQARSHTERALGQPLPRSVASLALNSPHGRSQHQLHIHVDCLRADVLQALDAHAGALGARWAPLPVLLRGHQYQARLLPGTELTANPLNLLAYDLSGVDDVGQWSLVVAGRDNVQAGPGFILLATRVDAGSGNEASGEELQDHACTVLTGAGDALERVR</sequence>
<accession>A0A2J0SMQ3</accession>
<name>A0A2J0SMQ3_STEMA</name>
<comment type="pathway">
    <text evidence="3">Phospholipid metabolism; CDP-diacylglycerol degradation; phosphatidate from CDP-diacylglycerol: step 1/1.</text>
</comment>